<organism evidence="1 2">
    <name type="scientific">Mycetomoellerius zeteki</name>
    <dbReference type="NCBI Taxonomy" id="64791"/>
    <lineage>
        <taxon>Eukaryota</taxon>
        <taxon>Metazoa</taxon>
        <taxon>Ecdysozoa</taxon>
        <taxon>Arthropoda</taxon>
        <taxon>Hexapoda</taxon>
        <taxon>Insecta</taxon>
        <taxon>Pterygota</taxon>
        <taxon>Neoptera</taxon>
        <taxon>Endopterygota</taxon>
        <taxon>Hymenoptera</taxon>
        <taxon>Apocrita</taxon>
        <taxon>Aculeata</taxon>
        <taxon>Formicoidea</taxon>
        <taxon>Formicidae</taxon>
        <taxon>Myrmicinae</taxon>
        <taxon>Mycetomoellerius</taxon>
    </lineage>
</organism>
<dbReference type="EMBL" id="KQ982744">
    <property type="protein sequence ID" value="KYQ51393.1"/>
    <property type="molecule type" value="Genomic_DNA"/>
</dbReference>
<dbReference type="AlphaFoldDB" id="A0A151WU68"/>
<evidence type="ECO:0000313" key="1">
    <source>
        <dbReference type="EMBL" id="KYQ51393.1"/>
    </source>
</evidence>
<keyword evidence="2" id="KW-1185">Reference proteome</keyword>
<sequence length="45" mass="5235">MSNLRDVLKVQYVYSIRGHLMVDNEPIVRLQLKDELGVRIIPLIS</sequence>
<evidence type="ECO:0000313" key="2">
    <source>
        <dbReference type="Proteomes" id="UP000075809"/>
    </source>
</evidence>
<reference evidence="1 2" key="1">
    <citation type="submission" date="2015-09" db="EMBL/GenBank/DDBJ databases">
        <title>Trachymyrmex zeteki WGS genome.</title>
        <authorList>
            <person name="Nygaard S."/>
            <person name="Hu H."/>
            <person name="Boomsma J."/>
            <person name="Zhang G."/>
        </authorList>
    </citation>
    <scope>NUCLEOTIDE SEQUENCE [LARGE SCALE GENOMIC DNA]</scope>
    <source>
        <strain evidence="1">Tzet28-1</strain>
        <tissue evidence="1">Whole body</tissue>
    </source>
</reference>
<name>A0A151WU68_9HYME</name>
<proteinExistence type="predicted"/>
<dbReference type="Proteomes" id="UP000075809">
    <property type="component" value="Unassembled WGS sequence"/>
</dbReference>
<accession>A0A151WU68</accession>
<protein>
    <submittedName>
        <fullName evidence="1">Uncharacterized protein</fullName>
    </submittedName>
</protein>
<gene>
    <name evidence="1" type="ORF">ALC60_09503</name>
</gene>